<reference evidence="1 2" key="1">
    <citation type="journal article" date="2016" name="Proc. Natl. Acad. Sci. U.S.A.">
        <title>Comparative genomics of biotechnologically important yeasts.</title>
        <authorList>
            <person name="Riley R."/>
            <person name="Haridas S."/>
            <person name="Wolfe K.H."/>
            <person name="Lopes M.R."/>
            <person name="Hittinger C.T."/>
            <person name="Goeker M."/>
            <person name="Salamov A.A."/>
            <person name="Wisecaver J.H."/>
            <person name="Long T.M."/>
            <person name="Calvey C.H."/>
            <person name="Aerts A.L."/>
            <person name="Barry K.W."/>
            <person name="Choi C."/>
            <person name="Clum A."/>
            <person name="Coughlan A.Y."/>
            <person name="Deshpande S."/>
            <person name="Douglass A.P."/>
            <person name="Hanson S.J."/>
            <person name="Klenk H.-P."/>
            <person name="LaButti K.M."/>
            <person name="Lapidus A."/>
            <person name="Lindquist E.A."/>
            <person name="Lipzen A.M."/>
            <person name="Meier-Kolthoff J.P."/>
            <person name="Ohm R.A."/>
            <person name="Otillar R.P."/>
            <person name="Pangilinan J.L."/>
            <person name="Peng Y."/>
            <person name="Rokas A."/>
            <person name="Rosa C.A."/>
            <person name="Scheuner C."/>
            <person name="Sibirny A.A."/>
            <person name="Slot J.C."/>
            <person name="Stielow J.B."/>
            <person name="Sun H."/>
            <person name="Kurtzman C.P."/>
            <person name="Blackwell M."/>
            <person name="Grigoriev I.V."/>
            <person name="Jeffries T.W."/>
        </authorList>
    </citation>
    <scope>NUCLEOTIDE SEQUENCE [LARGE SCALE GENOMIC DNA]</scope>
    <source>
        <strain evidence="1 2">NRRL Y-11557</strain>
    </source>
</reference>
<accession>A0A1E3PU98</accession>
<proteinExistence type="predicted"/>
<evidence type="ECO:0000313" key="2">
    <source>
        <dbReference type="Proteomes" id="UP000094385"/>
    </source>
</evidence>
<evidence type="ECO:0000313" key="1">
    <source>
        <dbReference type="EMBL" id="ODQ68971.1"/>
    </source>
</evidence>
<organism evidence="1 2">
    <name type="scientific">Lipomyces starkeyi NRRL Y-11557</name>
    <dbReference type="NCBI Taxonomy" id="675824"/>
    <lineage>
        <taxon>Eukaryota</taxon>
        <taxon>Fungi</taxon>
        <taxon>Dikarya</taxon>
        <taxon>Ascomycota</taxon>
        <taxon>Saccharomycotina</taxon>
        <taxon>Lipomycetes</taxon>
        <taxon>Lipomycetales</taxon>
        <taxon>Lipomycetaceae</taxon>
        <taxon>Lipomyces</taxon>
    </lineage>
</organism>
<dbReference type="EMBL" id="KV454307">
    <property type="protein sequence ID" value="ODQ68971.1"/>
    <property type="molecule type" value="Genomic_DNA"/>
</dbReference>
<name>A0A1E3PU98_LIPST</name>
<dbReference type="Proteomes" id="UP000094385">
    <property type="component" value="Unassembled WGS sequence"/>
</dbReference>
<gene>
    <name evidence="1" type="ORF">LIPSTDRAFT_204700</name>
</gene>
<sequence>MGGPDQGALVLVLLNWKVETGKVCMGRNISGNTRRGPCPHLVSYGLSYAFEHFRAARILRHGHISFIVTERQCTI</sequence>
<dbReference type="AlphaFoldDB" id="A0A1E3PU98"/>
<keyword evidence="2" id="KW-1185">Reference proteome</keyword>
<protein>
    <submittedName>
        <fullName evidence="1">Uncharacterized protein</fullName>
    </submittedName>
</protein>